<comment type="catalytic activity">
    <reaction evidence="10 12">
        <text>[(1-&gt;4)-alpha-D-galacturonosyl methyl ester](n) + n H2O = [(1-&gt;4)-alpha-D-galacturonosyl](n) + n methanol + n H(+)</text>
        <dbReference type="Rhea" id="RHEA:22380"/>
        <dbReference type="Rhea" id="RHEA-COMP:14570"/>
        <dbReference type="Rhea" id="RHEA-COMP:14573"/>
        <dbReference type="ChEBI" id="CHEBI:15377"/>
        <dbReference type="ChEBI" id="CHEBI:15378"/>
        <dbReference type="ChEBI" id="CHEBI:17790"/>
        <dbReference type="ChEBI" id="CHEBI:140522"/>
        <dbReference type="ChEBI" id="CHEBI:140523"/>
        <dbReference type="EC" id="3.1.1.11"/>
    </reaction>
</comment>
<evidence type="ECO:0000256" key="2">
    <source>
        <dbReference type="ARBA" id="ARBA00005184"/>
    </source>
</evidence>
<comment type="subcellular location">
    <subcellularLocation>
        <location evidence="1">Secreted</location>
        <location evidence="1">Cell wall</location>
    </subcellularLocation>
</comment>
<keyword evidence="5" id="KW-0134">Cell wall</keyword>
<dbReference type="GO" id="GO:0045490">
    <property type="term" value="P:pectin catabolic process"/>
    <property type="evidence" value="ECO:0007669"/>
    <property type="project" value="UniProtKB-UniRule"/>
</dbReference>
<keyword evidence="9 12" id="KW-0063">Aspartyl esterase</keyword>
<gene>
    <name evidence="14" type="ORF">ACJIZ3_007016</name>
</gene>
<dbReference type="GO" id="GO:0030599">
    <property type="term" value="F:pectinesterase activity"/>
    <property type="evidence" value="ECO:0007669"/>
    <property type="project" value="UniProtKB-UniRule"/>
</dbReference>
<dbReference type="FunFam" id="2.160.20.10:FF:000008">
    <property type="entry name" value="Pectinesterase"/>
    <property type="match status" value="1"/>
</dbReference>
<dbReference type="Gene3D" id="2.160.20.10">
    <property type="entry name" value="Single-stranded right-handed beta-helix, Pectin lyase-like"/>
    <property type="match status" value="1"/>
</dbReference>
<evidence type="ECO:0000313" key="14">
    <source>
        <dbReference type="EMBL" id="KAL3821111.1"/>
    </source>
</evidence>
<evidence type="ECO:0000256" key="6">
    <source>
        <dbReference type="ARBA" id="ARBA00022525"/>
    </source>
</evidence>
<reference evidence="14 15" key="1">
    <citation type="submission" date="2024-12" db="EMBL/GenBank/DDBJ databases">
        <title>The unique morphological basis and parallel evolutionary history of personate flowers in Penstemon.</title>
        <authorList>
            <person name="Depatie T.H."/>
            <person name="Wessinger C.A."/>
        </authorList>
    </citation>
    <scope>NUCLEOTIDE SEQUENCE [LARGE SCALE GENOMIC DNA]</scope>
    <source>
        <strain evidence="14">WTNN_2</strain>
        <tissue evidence="14">Leaf</tissue>
    </source>
</reference>
<dbReference type="PANTHER" id="PTHR31321">
    <property type="entry name" value="ACYL-COA THIOESTER HYDROLASE YBHC-RELATED"/>
    <property type="match status" value="1"/>
</dbReference>
<dbReference type="PANTHER" id="PTHR31321:SF31">
    <property type="entry name" value="PECTINESTERASE QRT1"/>
    <property type="match status" value="1"/>
</dbReference>
<sequence>MMNSSRFGVLFFVLSLIWDETKVGSAQNNNMRNYITVDDLVIYSPWIRVRGVERRIQDKVIVVDKNGRGDSLTVQGAVDMVPQQNTHRVKIQILPGIYSEKVHVPASKPYISFIGDPKLASQTVITGHDKASDRDINGGLIGTWNSSSVIVEADYFCASYITFQNTVVEPYGGLEGYQAVALRISGDKAVFHKVRFLGSQDTLLDESGSHLFYRCFIQGATDFIFGNAKSLYQECAISVVGPAFAIAAHHRNSENEDTGFSFVNCKVTGNGSVFLGRAWGRYSRIIYAYTEFNINVTVGGWQDWGSTSSDNTVVFGEYQCRGIGANRSGRVPYSKELNHIEATPYLGRKFINEEQWLRF</sequence>
<evidence type="ECO:0000256" key="9">
    <source>
        <dbReference type="ARBA" id="ARBA00023085"/>
    </source>
</evidence>
<feature type="domain" description="Pectinesterase catalytic" evidence="13">
    <location>
        <begin position="61"/>
        <end position="352"/>
    </location>
</feature>
<dbReference type="InterPro" id="IPR000070">
    <property type="entry name" value="Pectinesterase_cat"/>
</dbReference>
<evidence type="ECO:0000256" key="5">
    <source>
        <dbReference type="ARBA" id="ARBA00022512"/>
    </source>
</evidence>
<organism evidence="14 15">
    <name type="scientific">Penstemon smallii</name>
    <dbReference type="NCBI Taxonomy" id="265156"/>
    <lineage>
        <taxon>Eukaryota</taxon>
        <taxon>Viridiplantae</taxon>
        <taxon>Streptophyta</taxon>
        <taxon>Embryophyta</taxon>
        <taxon>Tracheophyta</taxon>
        <taxon>Spermatophyta</taxon>
        <taxon>Magnoliopsida</taxon>
        <taxon>eudicotyledons</taxon>
        <taxon>Gunneridae</taxon>
        <taxon>Pentapetalae</taxon>
        <taxon>asterids</taxon>
        <taxon>lamiids</taxon>
        <taxon>Lamiales</taxon>
        <taxon>Plantaginaceae</taxon>
        <taxon>Cheloneae</taxon>
        <taxon>Penstemon</taxon>
    </lineage>
</organism>
<evidence type="ECO:0000256" key="8">
    <source>
        <dbReference type="ARBA" id="ARBA00022801"/>
    </source>
</evidence>
<dbReference type="SUPFAM" id="SSF51126">
    <property type="entry name" value="Pectin lyase-like"/>
    <property type="match status" value="1"/>
</dbReference>
<feature type="active site" evidence="11">
    <location>
        <position position="222"/>
    </location>
</feature>
<evidence type="ECO:0000259" key="13">
    <source>
        <dbReference type="Pfam" id="PF01095"/>
    </source>
</evidence>
<evidence type="ECO:0000256" key="7">
    <source>
        <dbReference type="ARBA" id="ARBA00022729"/>
    </source>
</evidence>
<evidence type="ECO:0000256" key="12">
    <source>
        <dbReference type="RuleBase" id="RU000589"/>
    </source>
</evidence>
<evidence type="ECO:0000256" key="3">
    <source>
        <dbReference type="ARBA" id="ARBA00008891"/>
    </source>
</evidence>
<keyword evidence="8 12" id="KW-0378">Hydrolase</keyword>
<feature type="chain" id="PRO_5044535465" description="Pectinesterase" evidence="12">
    <location>
        <begin position="27"/>
        <end position="359"/>
    </location>
</feature>
<dbReference type="EMBL" id="JBJXBP010000007">
    <property type="protein sequence ID" value="KAL3821111.1"/>
    <property type="molecule type" value="Genomic_DNA"/>
</dbReference>
<comment type="caution">
    <text evidence="14">The sequence shown here is derived from an EMBL/GenBank/DDBJ whole genome shotgun (WGS) entry which is preliminary data.</text>
</comment>
<evidence type="ECO:0000256" key="4">
    <source>
        <dbReference type="ARBA" id="ARBA00013229"/>
    </source>
</evidence>
<comment type="similarity">
    <text evidence="3">Belongs to the pectinesterase family.</text>
</comment>
<name>A0ABD3S9M1_9LAMI</name>
<evidence type="ECO:0000313" key="15">
    <source>
        <dbReference type="Proteomes" id="UP001634393"/>
    </source>
</evidence>
<dbReference type="AlphaFoldDB" id="A0ABD3S9M1"/>
<keyword evidence="15" id="KW-1185">Reference proteome</keyword>
<keyword evidence="7 12" id="KW-0732">Signal</keyword>
<dbReference type="GO" id="GO:0042545">
    <property type="term" value="P:cell wall modification"/>
    <property type="evidence" value="ECO:0007669"/>
    <property type="project" value="UniProtKB-UniRule"/>
</dbReference>
<evidence type="ECO:0000256" key="1">
    <source>
        <dbReference type="ARBA" id="ARBA00004191"/>
    </source>
</evidence>
<accession>A0ABD3S9M1</accession>
<dbReference type="Pfam" id="PF01095">
    <property type="entry name" value="Pectinesterase"/>
    <property type="match status" value="1"/>
</dbReference>
<proteinExistence type="inferred from homology"/>
<dbReference type="PROSITE" id="PS00503">
    <property type="entry name" value="PECTINESTERASE_2"/>
    <property type="match status" value="1"/>
</dbReference>
<evidence type="ECO:0000256" key="11">
    <source>
        <dbReference type="PROSITE-ProRule" id="PRU10040"/>
    </source>
</evidence>
<dbReference type="InterPro" id="IPR012334">
    <property type="entry name" value="Pectin_lyas_fold"/>
</dbReference>
<dbReference type="Proteomes" id="UP001634393">
    <property type="component" value="Unassembled WGS sequence"/>
</dbReference>
<comment type="pathway">
    <text evidence="2 12">Glycan metabolism; pectin degradation; 2-dehydro-3-deoxy-D-gluconate from pectin: step 1/5.</text>
</comment>
<dbReference type="EC" id="3.1.1.11" evidence="4 12"/>
<evidence type="ECO:0000256" key="10">
    <source>
        <dbReference type="ARBA" id="ARBA00047928"/>
    </source>
</evidence>
<dbReference type="InterPro" id="IPR011050">
    <property type="entry name" value="Pectin_lyase_fold/virulence"/>
</dbReference>
<dbReference type="InterPro" id="IPR033131">
    <property type="entry name" value="Pectinesterase_Asp_AS"/>
</dbReference>
<keyword evidence="6" id="KW-0964">Secreted</keyword>
<protein>
    <recommendedName>
        <fullName evidence="4 12">Pectinesterase</fullName>
        <ecNumber evidence="4 12">3.1.1.11</ecNumber>
    </recommendedName>
</protein>
<feature type="signal peptide" evidence="12">
    <location>
        <begin position="1"/>
        <end position="26"/>
    </location>
</feature>